<protein>
    <recommendedName>
        <fullName evidence="4">Spore coat protein</fullName>
    </recommendedName>
</protein>
<name>A0AAX2EDL3_9BACI</name>
<comment type="caution">
    <text evidence="2">The sequence shown here is derived from an EMBL/GenBank/DDBJ whole genome shotgun (WGS) entry which is preliminary data.</text>
</comment>
<proteinExistence type="predicted"/>
<keyword evidence="1" id="KW-1133">Transmembrane helix</keyword>
<accession>A0AAX2EDL3</accession>
<evidence type="ECO:0000256" key="1">
    <source>
        <dbReference type="SAM" id="Phobius"/>
    </source>
</evidence>
<organism evidence="2 3">
    <name type="scientific">Terribacillus saccharophilus</name>
    <dbReference type="NCBI Taxonomy" id="361277"/>
    <lineage>
        <taxon>Bacteria</taxon>
        <taxon>Bacillati</taxon>
        <taxon>Bacillota</taxon>
        <taxon>Bacilli</taxon>
        <taxon>Bacillales</taxon>
        <taxon>Bacillaceae</taxon>
        <taxon>Terribacillus</taxon>
    </lineage>
</organism>
<dbReference type="AlphaFoldDB" id="A0AAX2EDL3"/>
<dbReference type="GeneID" id="34221492"/>
<gene>
    <name evidence="2" type="ORF">SAMN04489762_1154</name>
</gene>
<dbReference type="Proteomes" id="UP000199735">
    <property type="component" value="Unassembled WGS sequence"/>
</dbReference>
<dbReference type="RefSeq" id="WP_051748068.1">
    <property type="nucleotide sequence ID" value="NZ_CP008876.1"/>
</dbReference>
<sequence>MSYTHYSHPYGQTTYTTDYRTNQEDQRFGFAFIPFIGGLAGGLLGSALISGPGYGYKYGYNAPYPVPYPVPYPYPTPYPYNNYYYPTQQR</sequence>
<keyword evidence="1" id="KW-0812">Transmembrane</keyword>
<reference evidence="2 3" key="1">
    <citation type="submission" date="2016-10" db="EMBL/GenBank/DDBJ databases">
        <authorList>
            <person name="Varghese N."/>
            <person name="Submissions S."/>
        </authorList>
    </citation>
    <scope>NUCLEOTIDE SEQUENCE [LARGE SCALE GENOMIC DNA]</scope>
    <source>
        <strain evidence="2 3">DSM 21619</strain>
    </source>
</reference>
<dbReference type="EMBL" id="FOCD01000001">
    <property type="protein sequence ID" value="SEM83025.1"/>
    <property type="molecule type" value="Genomic_DNA"/>
</dbReference>
<evidence type="ECO:0000313" key="3">
    <source>
        <dbReference type="Proteomes" id="UP000199735"/>
    </source>
</evidence>
<keyword evidence="1" id="KW-0472">Membrane</keyword>
<evidence type="ECO:0000313" key="2">
    <source>
        <dbReference type="EMBL" id="SEM83025.1"/>
    </source>
</evidence>
<feature type="transmembrane region" description="Helical" evidence="1">
    <location>
        <begin position="28"/>
        <end position="49"/>
    </location>
</feature>
<evidence type="ECO:0008006" key="4">
    <source>
        <dbReference type="Google" id="ProtNLM"/>
    </source>
</evidence>